<dbReference type="EMBL" id="VFIY01000004">
    <property type="protein sequence ID" value="TPD62602.1"/>
    <property type="molecule type" value="Genomic_DNA"/>
</dbReference>
<dbReference type="AlphaFoldDB" id="A0A501PR93"/>
<dbReference type="InterPro" id="IPR016064">
    <property type="entry name" value="NAD/diacylglycerol_kinase_sf"/>
</dbReference>
<evidence type="ECO:0000313" key="3">
    <source>
        <dbReference type="Proteomes" id="UP000319148"/>
    </source>
</evidence>
<protein>
    <recommendedName>
        <fullName evidence="1">DAGKc domain-containing protein</fullName>
    </recommendedName>
</protein>
<name>A0A501PR93_9PROT</name>
<dbReference type="RefSeq" id="WP_139937852.1">
    <property type="nucleotide sequence ID" value="NZ_JBHSYP010000022.1"/>
</dbReference>
<gene>
    <name evidence="2" type="ORF">FIV46_00535</name>
</gene>
<reference evidence="3" key="1">
    <citation type="submission" date="2019-06" db="EMBL/GenBank/DDBJ databases">
        <title>The complete genome of Emcibacter congregatus ZYLT.</title>
        <authorList>
            <person name="Zhao Z."/>
        </authorList>
    </citation>
    <scope>NUCLEOTIDE SEQUENCE [LARGE SCALE GENOMIC DNA]</scope>
    <source>
        <strain evidence="3">MCCC 1A06723</strain>
    </source>
</reference>
<dbReference type="OrthoDB" id="7209949at2"/>
<evidence type="ECO:0000259" key="1">
    <source>
        <dbReference type="Pfam" id="PF00781"/>
    </source>
</evidence>
<dbReference type="Pfam" id="PF00781">
    <property type="entry name" value="DAGK_cat"/>
    <property type="match status" value="1"/>
</dbReference>
<sequence length="301" mass="32851">MDRLRQVISAGSGIIHYEVEKHRHIGEALETFHKTNAEAIVIIGGQALAAATFEFLLEKDPFAGKVPPLAILPAGDNNIIAENLGAQSASPHRELARLLKVRKSGQLLTNILSVPLLKVEGVYGVGTVYGLYLCCGEVTREKNIFSGAIAGSGLLSRAKRRLSTMGFIRRASMKARKDKGMDSAVRVNLNQRGAVVGRYFMVCITTLRAVLLGAQLPAPQKADKLQFMSVENTSEALLSMGKQLLKGQFDDRIMPGQVIKQIAHARIVQHKPFVLDGSYFEVEKNGELLISSTDRLSFISL</sequence>
<dbReference type="InterPro" id="IPR001206">
    <property type="entry name" value="Diacylglycerol_kinase_cat_dom"/>
</dbReference>
<keyword evidence="3" id="KW-1185">Reference proteome</keyword>
<dbReference type="Gene3D" id="3.40.50.10330">
    <property type="entry name" value="Probable inorganic polyphosphate/atp-NAD kinase, domain 1"/>
    <property type="match status" value="1"/>
</dbReference>
<accession>A0A501PR93</accession>
<dbReference type="InterPro" id="IPR017438">
    <property type="entry name" value="ATP-NAD_kinase_N"/>
</dbReference>
<dbReference type="SUPFAM" id="SSF111331">
    <property type="entry name" value="NAD kinase/diacylglycerol kinase-like"/>
    <property type="match status" value="1"/>
</dbReference>
<proteinExistence type="predicted"/>
<dbReference type="Proteomes" id="UP000319148">
    <property type="component" value="Unassembled WGS sequence"/>
</dbReference>
<dbReference type="GO" id="GO:0016301">
    <property type="term" value="F:kinase activity"/>
    <property type="evidence" value="ECO:0007669"/>
    <property type="project" value="InterPro"/>
</dbReference>
<evidence type="ECO:0000313" key="2">
    <source>
        <dbReference type="EMBL" id="TPD62602.1"/>
    </source>
</evidence>
<organism evidence="2 3">
    <name type="scientific">Emcibacter nanhaiensis</name>
    <dbReference type="NCBI Taxonomy" id="1505037"/>
    <lineage>
        <taxon>Bacteria</taxon>
        <taxon>Pseudomonadati</taxon>
        <taxon>Pseudomonadota</taxon>
        <taxon>Alphaproteobacteria</taxon>
        <taxon>Emcibacterales</taxon>
        <taxon>Emcibacteraceae</taxon>
        <taxon>Emcibacter</taxon>
    </lineage>
</organism>
<feature type="domain" description="DAGKc" evidence="1">
    <location>
        <begin position="16"/>
        <end position="99"/>
    </location>
</feature>
<comment type="caution">
    <text evidence="2">The sequence shown here is derived from an EMBL/GenBank/DDBJ whole genome shotgun (WGS) entry which is preliminary data.</text>
</comment>